<comment type="pathway">
    <text evidence="12">Carbohydrate metabolism; D-ribose degradation; D-ribose 5-phosphate from beta-D-ribopyranose: step 2/2.</text>
</comment>
<dbReference type="GO" id="GO:0046872">
    <property type="term" value="F:metal ion binding"/>
    <property type="evidence" value="ECO:0007669"/>
    <property type="project" value="UniProtKB-KW"/>
</dbReference>
<feature type="region of interest" description="Disordered" evidence="13">
    <location>
        <begin position="67"/>
        <end position="94"/>
    </location>
</feature>
<dbReference type="STRING" id="329884.A0A4U0XGA2"/>
<proteinExistence type="inferred from homology"/>
<feature type="binding site" evidence="12">
    <location>
        <position position="351"/>
    </location>
    <ligand>
        <name>K(+)</name>
        <dbReference type="ChEBI" id="CHEBI:29103"/>
    </ligand>
</feature>
<evidence type="ECO:0000256" key="10">
    <source>
        <dbReference type="ARBA" id="ARBA00022958"/>
    </source>
</evidence>
<dbReference type="EC" id="2.7.1.15" evidence="2 12"/>
<gene>
    <name evidence="15" type="ORF">B0A55_04799</name>
</gene>
<evidence type="ECO:0000256" key="5">
    <source>
        <dbReference type="ARBA" id="ARBA00022723"/>
    </source>
</evidence>
<dbReference type="InterPro" id="IPR011877">
    <property type="entry name" value="Ribokinase"/>
</dbReference>
<keyword evidence="9 12" id="KW-0460">Magnesium</keyword>
<dbReference type="CDD" id="cd01174">
    <property type="entry name" value="ribokinase"/>
    <property type="match status" value="1"/>
</dbReference>
<dbReference type="AlphaFoldDB" id="A0A4U0XGA2"/>
<evidence type="ECO:0000256" key="6">
    <source>
        <dbReference type="ARBA" id="ARBA00022741"/>
    </source>
</evidence>
<evidence type="ECO:0000313" key="16">
    <source>
        <dbReference type="Proteomes" id="UP000309340"/>
    </source>
</evidence>
<feature type="binding site" evidence="12">
    <location>
        <begin position="30"/>
        <end position="32"/>
    </location>
    <ligand>
        <name>substrate</name>
    </ligand>
</feature>
<keyword evidence="12" id="KW-0963">Cytoplasm</keyword>
<keyword evidence="10 12" id="KW-0630">Potassium</keyword>
<feature type="binding site" evidence="12">
    <location>
        <position position="353"/>
    </location>
    <ligand>
        <name>K(+)</name>
        <dbReference type="ChEBI" id="CHEBI:29103"/>
    </ligand>
</feature>
<evidence type="ECO:0000256" key="1">
    <source>
        <dbReference type="ARBA" id="ARBA00005380"/>
    </source>
</evidence>
<feature type="active site" description="Proton acceptor" evidence="12">
    <location>
        <position position="312"/>
    </location>
</feature>
<evidence type="ECO:0000256" key="4">
    <source>
        <dbReference type="ARBA" id="ARBA00022679"/>
    </source>
</evidence>
<protein>
    <recommendedName>
        <fullName evidence="3 12">Ribokinase</fullName>
        <shortName evidence="12">RK</shortName>
        <ecNumber evidence="2 12">2.7.1.15</ecNumber>
    </recommendedName>
</protein>
<feature type="binding site" evidence="12">
    <location>
        <begin position="311"/>
        <end position="312"/>
    </location>
    <ligand>
        <name>ATP</name>
        <dbReference type="ChEBI" id="CHEBI:30616"/>
    </ligand>
</feature>
<comment type="similarity">
    <text evidence="1">Belongs to the carbohydrate kinase pfkB family.</text>
</comment>
<comment type="function">
    <text evidence="12">Catalyzes the phosphorylation of ribose at O-5 in a reaction requiring ATP and magnesium. The resulting D-ribose-5-phosphate can then be used either for sythesis of nucleotides, histidine, and tryptophan, or as a component of the pentose phosphate pathway.</text>
</comment>
<evidence type="ECO:0000256" key="2">
    <source>
        <dbReference type="ARBA" id="ARBA00012035"/>
    </source>
</evidence>
<reference evidence="15 16" key="1">
    <citation type="submission" date="2017-03" db="EMBL/GenBank/DDBJ databases">
        <title>Genomes of endolithic fungi from Antarctica.</title>
        <authorList>
            <person name="Coleine C."/>
            <person name="Masonjones S."/>
            <person name="Stajich J.E."/>
        </authorList>
    </citation>
    <scope>NUCLEOTIDE SEQUENCE [LARGE SCALE GENOMIC DNA]</scope>
    <source>
        <strain evidence="15 16">CCFEE 5184</strain>
    </source>
</reference>
<dbReference type="Proteomes" id="UP000309340">
    <property type="component" value="Unassembled WGS sequence"/>
</dbReference>
<accession>A0A4U0XGA2</accession>
<dbReference type="GO" id="GO:0019303">
    <property type="term" value="P:D-ribose catabolic process"/>
    <property type="evidence" value="ECO:0007669"/>
    <property type="project" value="UniProtKB-UniRule"/>
</dbReference>
<dbReference type="InterPro" id="IPR011611">
    <property type="entry name" value="PfkB_dom"/>
</dbReference>
<evidence type="ECO:0000256" key="7">
    <source>
        <dbReference type="ARBA" id="ARBA00022777"/>
    </source>
</evidence>
<evidence type="ECO:0000256" key="8">
    <source>
        <dbReference type="ARBA" id="ARBA00022840"/>
    </source>
</evidence>
<evidence type="ECO:0000256" key="3">
    <source>
        <dbReference type="ARBA" id="ARBA00016943"/>
    </source>
</evidence>
<feature type="binding site" evidence="12">
    <location>
        <position position="239"/>
    </location>
    <ligand>
        <name>ATP</name>
        <dbReference type="ChEBI" id="CHEBI:30616"/>
    </ligand>
</feature>
<keyword evidence="11 12" id="KW-0119">Carbohydrate metabolism</keyword>
<dbReference type="OrthoDB" id="415590at2759"/>
<evidence type="ECO:0000259" key="14">
    <source>
        <dbReference type="Pfam" id="PF00294"/>
    </source>
</evidence>
<evidence type="ECO:0000256" key="9">
    <source>
        <dbReference type="ARBA" id="ARBA00022842"/>
    </source>
</evidence>
<feature type="binding site" evidence="12">
    <location>
        <begin position="278"/>
        <end position="283"/>
    </location>
    <ligand>
        <name>ATP</name>
        <dbReference type="ChEBI" id="CHEBI:30616"/>
    </ligand>
</feature>
<evidence type="ECO:0000313" key="15">
    <source>
        <dbReference type="EMBL" id="TKA75016.1"/>
    </source>
</evidence>
<evidence type="ECO:0000256" key="12">
    <source>
        <dbReference type="HAMAP-Rule" id="MF_03215"/>
    </source>
</evidence>
<dbReference type="PANTHER" id="PTHR10584:SF166">
    <property type="entry name" value="RIBOKINASE"/>
    <property type="match status" value="1"/>
</dbReference>
<comment type="subunit">
    <text evidence="12">Homodimer.</text>
</comment>
<comment type="caution">
    <text evidence="15">The sequence shown here is derived from an EMBL/GenBank/DDBJ whole genome shotgun (WGS) entry which is preliminary data.</text>
</comment>
<keyword evidence="12" id="KW-0539">Nucleus</keyword>
<feature type="binding site" evidence="12">
    <location>
        <position position="312"/>
    </location>
    <ligand>
        <name>substrate</name>
    </ligand>
</feature>
<dbReference type="GO" id="GO:0005634">
    <property type="term" value="C:nucleus"/>
    <property type="evidence" value="ECO:0007669"/>
    <property type="project" value="UniProtKB-SubCell"/>
</dbReference>
<dbReference type="PRINTS" id="PR00990">
    <property type="entry name" value="RIBOKINASE"/>
</dbReference>
<sequence>MAGRAGLRSTAKRSNTMSASPIVAVVGGINIDLVYETERMPILGESMDALSLLTVPGGKGANTAISTYRAGHNNPASTQAGSDRKGSSSKALGGGKEGEIRVCMNGAVGDDAYGTSLLKKLGDHGIDTTGVHTFEGAQSGTCVVIVEKDTSESRNLGILGANGRYEPHEPDRIECLAGKAGKSGTKPDLIVTHLGVPRETIEQILETAANAGVDTILNPSAPLYLVSEVYPAVTHLIMNESEAAILTPKPYEAFKDPKTREECAKHFVDLGAKNVIITLGEKGAYYRTESGQKGHVAAEKNVRVKDTTGAGDSFIGAYAVDYIRQKQRGEKFDIVQAITFASKAAARTIETMGAQESLPWADEMDRKY</sequence>
<dbReference type="PANTHER" id="PTHR10584">
    <property type="entry name" value="SUGAR KINASE"/>
    <property type="match status" value="1"/>
</dbReference>
<evidence type="ECO:0000256" key="11">
    <source>
        <dbReference type="ARBA" id="ARBA00023277"/>
    </source>
</evidence>
<dbReference type="Pfam" id="PF00294">
    <property type="entry name" value="PfkB"/>
    <property type="match status" value="1"/>
</dbReference>
<keyword evidence="6 12" id="KW-0547">Nucleotide-binding</keyword>
<dbReference type="InterPro" id="IPR002139">
    <property type="entry name" value="Ribo/fructo_kinase"/>
</dbReference>
<dbReference type="EMBL" id="NAJQ01000206">
    <property type="protein sequence ID" value="TKA75016.1"/>
    <property type="molecule type" value="Genomic_DNA"/>
</dbReference>
<comment type="cofactor">
    <cofactor evidence="12">
        <name>Mg(2+)</name>
        <dbReference type="ChEBI" id="CHEBI:18420"/>
    </cofactor>
    <text evidence="12">Requires a divalent cation, most likely magnesium in vivo, as an electrophilic catalyst to aid phosphoryl group transfer. It is the chelate of the metal and the nucleotide that is the actual substrate.</text>
</comment>
<feature type="binding site" evidence="12">
    <location>
        <position position="357"/>
    </location>
    <ligand>
        <name>K(+)</name>
        <dbReference type="ChEBI" id="CHEBI:29103"/>
    </ligand>
</feature>
<evidence type="ECO:0000256" key="13">
    <source>
        <dbReference type="SAM" id="MobiDB-lite"/>
    </source>
</evidence>
<keyword evidence="16" id="KW-1185">Reference proteome</keyword>
<feature type="binding site" evidence="12">
    <location>
        <begin position="58"/>
        <end position="62"/>
    </location>
    <ligand>
        <name>substrate</name>
    </ligand>
</feature>
<comment type="activity regulation">
    <text evidence="12">Activated by a monovalent cation that binds near, but not in, the active site. The most likely occupant of the site in vivo is potassium. Ion binding induces a conformational change that may alter substrate affinity.</text>
</comment>
<comment type="catalytic activity">
    <reaction evidence="12">
        <text>D-ribose + ATP = D-ribose 5-phosphate + ADP + H(+)</text>
        <dbReference type="Rhea" id="RHEA:13697"/>
        <dbReference type="ChEBI" id="CHEBI:15378"/>
        <dbReference type="ChEBI" id="CHEBI:30616"/>
        <dbReference type="ChEBI" id="CHEBI:47013"/>
        <dbReference type="ChEBI" id="CHEBI:78346"/>
        <dbReference type="ChEBI" id="CHEBI:456216"/>
        <dbReference type="EC" id="2.7.1.15"/>
    </reaction>
</comment>
<dbReference type="SUPFAM" id="SSF53613">
    <property type="entry name" value="Ribokinase-like"/>
    <property type="match status" value="1"/>
</dbReference>
<keyword evidence="8 12" id="KW-0067">ATP-binding</keyword>
<keyword evidence="7 12" id="KW-0418">Kinase</keyword>
<feature type="domain" description="Carbohydrate kinase PfkB" evidence="14">
    <location>
        <begin position="23"/>
        <end position="360"/>
    </location>
</feature>
<dbReference type="GO" id="GO:0005524">
    <property type="term" value="F:ATP binding"/>
    <property type="evidence" value="ECO:0007669"/>
    <property type="project" value="UniProtKB-UniRule"/>
</dbReference>
<dbReference type="HAMAP" id="MF_01987">
    <property type="entry name" value="Ribokinase"/>
    <property type="match status" value="1"/>
</dbReference>
<comment type="similarity">
    <text evidence="12">Belongs to the carbohydrate kinase PfkB family. Ribokinase subfamily.</text>
</comment>
<organism evidence="15 16">
    <name type="scientific">Friedmanniomyces simplex</name>
    <dbReference type="NCBI Taxonomy" id="329884"/>
    <lineage>
        <taxon>Eukaryota</taxon>
        <taxon>Fungi</taxon>
        <taxon>Dikarya</taxon>
        <taxon>Ascomycota</taxon>
        <taxon>Pezizomycotina</taxon>
        <taxon>Dothideomycetes</taxon>
        <taxon>Dothideomycetidae</taxon>
        <taxon>Mycosphaerellales</taxon>
        <taxon>Teratosphaeriaceae</taxon>
        <taxon>Friedmanniomyces</taxon>
    </lineage>
</organism>
<keyword evidence="5 12" id="KW-0479">Metal-binding</keyword>
<dbReference type="InterPro" id="IPR002173">
    <property type="entry name" value="Carboh/pur_kinase_PfkB_CS"/>
</dbReference>
<comment type="caution">
    <text evidence="12">Lacks conserved residue(s) required for the propagation of feature annotation.</text>
</comment>
<name>A0A4U0XGA2_9PEZI</name>
<feature type="binding site" evidence="12">
    <location>
        <position position="348"/>
    </location>
    <ligand>
        <name>K(+)</name>
        <dbReference type="ChEBI" id="CHEBI:29103"/>
    </ligand>
</feature>
<feature type="binding site" evidence="12">
    <location>
        <position position="308"/>
    </location>
    <ligand>
        <name>K(+)</name>
        <dbReference type="ChEBI" id="CHEBI:29103"/>
    </ligand>
</feature>
<dbReference type="GO" id="GO:0004747">
    <property type="term" value="F:ribokinase activity"/>
    <property type="evidence" value="ECO:0007669"/>
    <property type="project" value="UniProtKB-UniRule"/>
</dbReference>
<feature type="binding site" evidence="12">
    <location>
        <position position="306"/>
    </location>
    <ligand>
        <name>K(+)</name>
        <dbReference type="ChEBI" id="CHEBI:29103"/>
    </ligand>
</feature>
<dbReference type="UniPathway" id="UPA00916">
    <property type="reaction ID" value="UER00889"/>
</dbReference>
<comment type="subcellular location">
    <subcellularLocation>
        <location evidence="12">Cytoplasm</location>
    </subcellularLocation>
    <subcellularLocation>
        <location evidence="12">Nucleus</location>
    </subcellularLocation>
</comment>
<keyword evidence="4 12" id="KW-0808">Transferase</keyword>
<dbReference type="GO" id="GO:0005737">
    <property type="term" value="C:cytoplasm"/>
    <property type="evidence" value="ECO:0007669"/>
    <property type="project" value="UniProtKB-SubCell"/>
</dbReference>
<dbReference type="Gene3D" id="3.40.1190.20">
    <property type="match status" value="1"/>
</dbReference>
<dbReference type="PROSITE" id="PS00584">
    <property type="entry name" value="PFKB_KINASES_2"/>
    <property type="match status" value="1"/>
</dbReference>
<dbReference type="InterPro" id="IPR029056">
    <property type="entry name" value="Ribokinase-like"/>
</dbReference>